<keyword evidence="3" id="KW-0378">Hydrolase</keyword>
<dbReference type="GO" id="GO:0003676">
    <property type="term" value="F:nucleic acid binding"/>
    <property type="evidence" value="ECO:0007669"/>
    <property type="project" value="InterPro"/>
</dbReference>
<dbReference type="InterPro" id="IPR039537">
    <property type="entry name" value="Retrotran_Ty1/copia-like"/>
</dbReference>
<organism evidence="6">
    <name type="scientific">Tanacetum cinerariifolium</name>
    <name type="common">Dalmatian daisy</name>
    <name type="synonym">Chrysanthemum cinerariifolium</name>
    <dbReference type="NCBI Taxonomy" id="118510"/>
    <lineage>
        <taxon>Eukaryota</taxon>
        <taxon>Viridiplantae</taxon>
        <taxon>Streptophyta</taxon>
        <taxon>Embryophyta</taxon>
        <taxon>Tracheophyta</taxon>
        <taxon>Spermatophyta</taxon>
        <taxon>Magnoliopsida</taxon>
        <taxon>eudicotyledons</taxon>
        <taxon>Gunneridae</taxon>
        <taxon>Pentapetalae</taxon>
        <taxon>asterids</taxon>
        <taxon>campanulids</taxon>
        <taxon>Asterales</taxon>
        <taxon>Asteraceae</taxon>
        <taxon>Asteroideae</taxon>
        <taxon>Anthemideae</taxon>
        <taxon>Anthemidinae</taxon>
        <taxon>Tanacetum</taxon>
    </lineage>
</organism>
<evidence type="ECO:0000256" key="1">
    <source>
        <dbReference type="ARBA" id="ARBA00022670"/>
    </source>
</evidence>
<sequence>HENGTIPYFTDHVLWEVIVHGDLVSPVASAGAGVEGPIPLKTVKQKLARKNKLKAKNTLMLAIPDEHLLKFHACKDEKSLWETIKNRFGGNTESKKMQKTILKQNYENFAASSQEGLDKTYDSRKSNGDDNQVNDRFKKGEGYHAVPPPYTRNYMPPRVELSFAGLDNFVFKSKMSETITSVPKIETNASKTSKDSFEKPKTVRPSAPLIEEWESDSEDENVFKPKDVKKTVKPSLEKIEFVNATTVKNENKAEKLRKFSQSPRGKKRNWNGLMTRKLRDGFEFKKKACFVCGSINHLIKDYYFYENKMVLNNKGKITGPKEIKPVWDNTPWVNHQNKLTHPHPKRKFIPAAVLTKSGQVPVNDAKQSSQRAATSVSAARRVNTAASRPNVNNALPTTYSYFKAHSLGNSQYALQAHRIFDSGCSRHITRNKSYLTDYQEIDCGFVAFGENAKEGKITRKGKIRTGKLDFEDVYYMKELKFNLFSVSQMYDKKNSVLFTDTECVVLSPDFKLLDESQVLLKNYDKFYEMKGIRRDFSVARTPQQNGVAKRKNKTLIEVARTMLTDSKLPTTILAEAVNTACYVQNKMLVIKSHNKTPYELFPDRQHALSFMRPFGCPVTILNTLNHLGPKSLENKVADDAGKKMLLDPLMLIPINAATLLNAGLLTDPLMPDLEDTADRQDTRIFSGEYDDKVEGVVADFNNLELTTVEVHVCQLPGFEDPHFPNKVEKALYDLHQAPRAWYETFSTYLLENRFRRGIIDKTLFIKKDKDDLLLVQVYVDDIIFRSTKKSLCIEFEGLMHEKFQMSSMGELNFFLGL</sequence>
<dbReference type="Gene3D" id="3.30.420.10">
    <property type="entry name" value="Ribonuclease H-like superfamily/Ribonuclease H"/>
    <property type="match status" value="1"/>
</dbReference>
<dbReference type="GO" id="GO:0015074">
    <property type="term" value="P:DNA integration"/>
    <property type="evidence" value="ECO:0007669"/>
    <property type="project" value="InterPro"/>
</dbReference>
<keyword evidence="2" id="KW-0479">Metal-binding</keyword>
<dbReference type="PANTHER" id="PTHR42648:SF32">
    <property type="entry name" value="RIBONUCLEASE H-LIKE DOMAIN, GAG-PRE-INTEGRASE DOMAIN PROTEIN-RELATED"/>
    <property type="match status" value="1"/>
</dbReference>
<dbReference type="Pfam" id="PF07727">
    <property type="entry name" value="RVT_2"/>
    <property type="match status" value="1"/>
</dbReference>
<evidence type="ECO:0000256" key="2">
    <source>
        <dbReference type="ARBA" id="ARBA00022723"/>
    </source>
</evidence>
<keyword evidence="1" id="KW-0645">Protease</keyword>
<dbReference type="InterPro" id="IPR001584">
    <property type="entry name" value="Integrase_cat-core"/>
</dbReference>
<evidence type="ECO:0000256" key="4">
    <source>
        <dbReference type="SAM" id="MobiDB-lite"/>
    </source>
</evidence>
<dbReference type="AlphaFoldDB" id="A0A6L2MTY3"/>
<dbReference type="SUPFAM" id="SSF53098">
    <property type="entry name" value="Ribonuclease H-like"/>
    <property type="match status" value="1"/>
</dbReference>
<evidence type="ECO:0000256" key="3">
    <source>
        <dbReference type="ARBA" id="ARBA00022801"/>
    </source>
</evidence>
<dbReference type="InterPro" id="IPR012337">
    <property type="entry name" value="RNaseH-like_sf"/>
</dbReference>
<dbReference type="Pfam" id="PF22936">
    <property type="entry name" value="Pol_BBD"/>
    <property type="match status" value="1"/>
</dbReference>
<feature type="non-terminal residue" evidence="6">
    <location>
        <position position="1"/>
    </location>
</feature>
<gene>
    <name evidence="6" type="ORF">Tci_049426</name>
</gene>
<dbReference type="InterPro" id="IPR036397">
    <property type="entry name" value="RNaseH_sf"/>
</dbReference>
<dbReference type="GO" id="GO:0006508">
    <property type="term" value="P:proteolysis"/>
    <property type="evidence" value="ECO:0007669"/>
    <property type="project" value="UniProtKB-KW"/>
</dbReference>
<dbReference type="InterPro" id="IPR013103">
    <property type="entry name" value="RVT_2"/>
</dbReference>
<reference evidence="6" key="1">
    <citation type="journal article" date="2019" name="Sci. Rep.">
        <title>Draft genome of Tanacetum cinerariifolium, the natural source of mosquito coil.</title>
        <authorList>
            <person name="Yamashiro T."/>
            <person name="Shiraishi A."/>
            <person name="Satake H."/>
            <person name="Nakayama K."/>
        </authorList>
    </citation>
    <scope>NUCLEOTIDE SEQUENCE</scope>
</reference>
<dbReference type="GO" id="GO:0008233">
    <property type="term" value="F:peptidase activity"/>
    <property type="evidence" value="ECO:0007669"/>
    <property type="project" value="UniProtKB-KW"/>
</dbReference>
<dbReference type="PROSITE" id="PS50994">
    <property type="entry name" value="INTEGRASE"/>
    <property type="match status" value="1"/>
</dbReference>
<dbReference type="EMBL" id="BKCJ010007476">
    <property type="protein sequence ID" value="GEU77448.1"/>
    <property type="molecule type" value="Genomic_DNA"/>
</dbReference>
<feature type="domain" description="Integrase catalytic" evidence="5">
    <location>
        <begin position="508"/>
        <end position="605"/>
    </location>
</feature>
<dbReference type="PANTHER" id="PTHR42648">
    <property type="entry name" value="TRANSPOSASE, PUTATIVE-RELATED"/>
    <property type="match status" value="1"/>
</dbReference>
<proteinExistence type="predicted"/>
<accession>A0A6L2MTY3</accession>
<feature type="compositionally biased region" description="Basic and acidic residues" evidence="4">
    <location>
        <begin position="116"/>
        <end position="142"/>
    </location>
</feature>
<dbReference type="Pfam" id="PF14223">
    <property type="entry name" value="Retrotran_gag_2"/>
    <property type="match status" value="1"/>
</dbReference>
<feature type="region of interest" description="Disordered" evidence="4">
    <location>
        <begin position="113"/>
        <end position="149"/>
    </location>
</feature>
<protein>
    <submittedName>
        <fullName evidence="6">Putative ribonuclease H-like domain-containing protein</fullName>
    </submittedName>
</protein>
<name>A0A6L2MTY3_TANCI</name>
<comment type="caution">
    <text evidence="6">The sequence shown here is derived from an EMBL/GenBank/DDBJ whole genome shotgun (WGS) entry which is preliminary data.</text>
</comment>
<evidence type="ECO:0000313" key="6">
    <source>
        <dbReference type="EMBL" id="GEU77448.1"/>
    </source>
</evidence>
<dbReference type="InterPro" id="IPR054722">
    <property type="entry name" value="PolX-like_BBD"/>
</dbReference>
<dbReference type="GO" id="GO:0046872">
    <property type="term" value="F:metal ion binding"/>
    <property type="evidence" value="ECO:0007669"/>
    <property type="project" value="UniProtKB-KW"/>
</dbReference>
<evidence type="ECO:0000259" key="5">
    <source>
        <dbReference type="PROSITE" id="PS50994"/>
    </source>
</evidence>